<proteinExistence type="predicted"/>
<feature type="compositionally biased region" description="Basic and acidic residues" evidence="1">
    <location>
        <begin position="81"/>
        <end position="102"/>
    </location>
</feature>
<dbReference type="RefSeq" id="WP_226586839.1">
    <property type="nucleotide sequence ID" value="NZ_BLAY01000099.1"/>
</dbReference>
<gene>
    <name evidence="2" type="ORF">MiSe_55550</name>
</gene>
<name>A0AAV3XEH4_9CYAN</name>
<evidence type="ECO:0000313" key="3">
    <source>
        <dbReference type="Proteomes" id="UP001050975"/>
    </source>
</evidence>
<feature type="region of interest" description="Disordered" evidence="1">
    <location>
        <begin position="36"/>
        <end position="102"/>
    </location>
</feature>
<comment type="caution">
    <text evidence="2">The sequence shown here is derived from an EMBL/GenBank/DDBJ whole genome shotgun (WGS) entry which is preliminary data.</text>
</comment>
<dbReference type="Proteomes" id="UP001050975">
    <property type="component" value="Unassembled WGS sequence"/>
</dbReference>
<dbReference type="InterPro" id="IPR010328">
    <property type="entry name" value="DUF928"/>
</dbReference>
<evidence type="ECO:0000313" key="2">
    <source>
        <dbReference type="EMBL" id="GET40744.1"/>
    </source>
</evidence>
<protein>
    <recommendedName>
        <fullName evidence="4">DUF928 domain-containing protein</fullName>
    </recommendedName>
</protein>
<evidence type="ECO:0000256" key="1">
    <source>
        <dbReference type="SAM" id="MobiDB-lite"/>
    </source>
</evidence>
<organism evidence="2 3">
    <name type="scientific">Microseira wollei NIES-4236</name>
    <dbReference type="NCBI Taxonomy" id="2530354"/>
    <lineage>
        <taxon>Bacteria</taxon>
        <taxon>Bacillati</taxon>
        <taxon>Cyanobacteriota</taxon>
        <taxon>Cyanophyceae</taxon>
        <taxon>Oscillatoriophycideae</taxon>
        <taxon>Aerosakkonematales</taxon>
        <taxon>Aerosakkonemataceae</taxon>
        <taxon>Microseira</taxon>
    </lineage>
</organism>
<dbReference type="Pfam" id="PF06051">
    <property type="entry name" value="DUF928"/>
    <property type="match status" value="1"/>
</dbReference>
<dbReference type="EMBL" id="BLAY01000099">
    <property type="protein sequence ID" value="GET40744.1"/>
    <property type="molecule type" value="Genomic_DNA"/>
</dbReference>
<keyword evidence="3" id="KW-1185">Reference proteome</keyword>
<dbReference type="AlphaFoldDB" id="A0AAV3XEH4"/>
<evidence type="ECO:0008006" key="4">
    <source>
        <dbReference type="Google" id="ProtNLM"/>
    </source>
</evidence>
<sequence length="280" mass="31384">MSDRQLLSSQISLNLFLALTIVQPLSIGAKSQNNQLLLPGTGRMPIPQEKSTLEYNPPQRGAPGDRKDAGTYNHPPLPTRLEYDPPQRGAPDERSDAGSRGSEDLLALVPVNQYGWTTAEYPTFWFYLKRQTSSTSTIKLELIDEHHKVVYQITLALTQREGIMHITLPKTAPRLEIGKQYQWVLSSGEMGNEMHAGGWIERVALTPELASQLQQAKPRERVLIFAKNGFWYETITELAALRRANPQDTQLADDWVALLQDPDVSLTEIISQLLVPCCTP</sequence>
<accession>A0AAV3XEH4</accession>
<reference evidence="2" key="1">
    <citation type="submission" date="2019-10" db="EMBL/GenBank/DDBJ databases">
        <title>Draft genome sequece of Microseira wollei NIES-4236.</title>
        <authorList>
            <person name="Yamaguchi H."/>
            <person name="Suzuki S."/>
            <person name="Kawachi M."/>
        </authorList>
    </citation>
    <scope>NUCLEOTIDE SEQUENCE</scope>
    <source>
        <strain evidence="2">NIES-4236</strain>
    </source>
</reference>